<dbReference type="AlphaFoldDB" id="A0A246F311"/>
<reference evidence="1 2" key="1">
    <citation type="submission" date="2017-06" db="EMBL/GenBank/DDBJ databases">
        <title>Draft genome of Pseudomonas nitroreducens DF05.</title>
        <authorList>
            <person name="Iyer R."/>
        </authorList>
    </citation>
    <scope>NUCLEOTIDE SEQUENCE [LARGE SCALE GENOMIC DNA]</scope>
    <source>
        <strain evidence="1 2">DF05</strain>
    </source>
</reference>
<evidence type="ECO:0008006" key="3">
    <source>
        <dbReference type="Google" id="ProtNLM"/>
    </source>
</evidence>
<feature type="non-terminal residue" evidence="1">
    <location>
        <position position="93"/>
    </location>
</feature>
<evidence type="ECO:0000313" key="1">
    <source>
        <dbReference type="EMBL" id="OWP47351.1"/>
    </source>
</evidence>
<evidence type="ECO:0000313" key="2">
    <source>
        <dbReference type="Proteomes" id="UP000198145"/>
    </source>
</evidence>
<dbReference type="EMBL" id="NJBA01000035">
    <property type="protein sequence ID" value="OWP47351.1"/>
    <property type="molecule type" value="Genomic_DNA"/>
</dbReference>
<comment type="caution">
    <text evidence="1">The sequence shown here is derived from an EMBL/GenBank/DDBJ whole genome shotgun (WGS) entry which is preliminary data.</text>
</comment>
<dbReference type="Proteomes" id="UP000198145">
    <property type="component" value="Unassembled WGS sequence"/>
</dbReference>
<accession>A0A246F311</accession>
<organism evidence="1 2">
    <name type="scientific">Pseudomonas nitroreducens</name>
    <dbReference type="NCBI Taxonomy" id="46680"/>
    <lineage>
        <taxon>Bacteria</taxon>
        <taxon>Pseudomonadati</taxon>
        <taxon>Pseudomonadota</taxon>
        <taxon>Gammaproteobacteria</taxon>
        <taxon>Pseudomonadales</taxon>
        <taxon>Pseudomonadaceae</taxon>
        <taxon>Pseudomonas</taxon>
    </lineage>
</organism>
<name>A0A246F311_PSENT</name>
<proteinExistence type="predicted"/>
<sequence>MDMRKLAQDRTLTGAYQPNRFYPASVMDATRTNNFIPQEFTSQLNAASLLLSKRVDYVVEYPERMAFYLRQDSAQQQIQSLAIADAAPYVVSY</sequence>
<gene>
    <name evidence="1" type="ORF">CEG18_29035</name>
</gene>
<protein>
    <recommendedName>
        <fullName evidence="3">Amino acid ABC transporter substrate-binding protein</fullName>
    </recommendedName>
</protein>